<dbReference type="Proteomes" id="UP000240010">
    <property type="component" value="Unassembled WGS sequence"/>
</dbReference>
<dbReference type="AlphaFoldDB" id="A0A2S6HIR1"/>
<organism evidence="1 2">
    <name type="scientific">Methylobacter tundripaludum</name>
    <dbReference type="NCBI Taxonomy" id="173365"/>
    <lineage>
        <taxon>Bacteria</taxon>
        <taxon>Pseudomonadati</taxon>
        <taxon>Pseudomonadota</taxon>
        <taxon>Gammaproteobacteria</taxon>
        <taxon>Methylococcales</taxon>
        <taxon>Methylococcaceae</taxon>
        <taxon>Methylobacter</taxon>
    </lineage>
</organism>
<protein>
    <submittedName>
        <fullName evidence="1">Uncharacterized protein DUF1631</fullName>
    </submittedName>
</protein>
<evidence type="ECO:0000313" key="2">
    <source>
        <dbReference type="Proteomes" id="UP000240010"/>
    </source>
</evidence>
<gene>
    <name evidence="1" type="ORF">B0F87_102502</name>
</gene>
<dbReference type="RefSeq" id="WP_104428055.1">
    <property type="nucleotide sequence ID" value="NZ_PTIZ01000002.1"/>
</dbReference>
<evidence type="ECO:0000313" key="1">
    <source>
        <dbReference type="EMBL" id="PPK77389.1"/>
    </source>
</evidence>
<proteinExistence type="predicted"/>
<accession>A0A2S6HIR1</accession>
<dbReference type="Pfam" id="PF07793">
    <property type="entry name" value="DUF1631"/>
    <property type="match status" value="1"/>
</dbReference>
<dbReference type="EMBL" id="PTIZ01000002">
    <property type="protein sequence ID" value="PPK77389.1"/>
    <property type="molecule type" value="Genomic_DNA"/>
</dbReference>
<dbReference type="InterPro" id="IPR012434">
    <property type="entry name" value="DUF1631"/>
</dbReference>
<sequence>MTNLFLNDSRTVAMSNRQQVNSDLSNVSRTEILGKIKPIFFQHFEQAVEDCCMRIDLEFGLQLGRNREKMGKDQYTKLLEYLRLIRRDIKQNYLSKVSDIFDDHHQKTDDGEGGQLDFSKISLIGDDAVKENHAITQIIRQCERLYYEELTALNKHLTLQRGKQAIADGQNPIFPEKLVRALVEVVKPLKLNTDARIALYKAFEANVFSQLGFIYGELMTRCETATAARMQDVAQRSGVPSPTPLYVVGEIREAVEPVAANAEQPSAEFRLLQEKLELWRLAHFPSAYDLISATGNACYQQFEIKNALQVLQLVTDDSEPGEKKQPLKWRVLKKLGELSFSVDVRVLAKHDEDVLDLVALIFSEIEQDKLLEDSVKTAILRLEIPLAAASVGQYSIFTSEGNSVRLLLDDLFAAGMFLNADEDDDRLIQGRIASAVKKMTKHSGFELFGWMAEAEEFAGYLNKQKQRCQNIEQNARQFMINKQALDSSRKIVAIAIENSMKGKKLPTAIVEFLRGVWADVLLDAYTHKDEQSEQWEKSVQAMDELIVSVIAPADDNERKQILKLLPGLIAELRHGLKKISYDKSAQSRFFKDLAVWHIILMDKKEAKKTLGDTDKAGTASVEGGQIKAETIADHSSAQANILAEGSWVAFTSESGRQWAKLLWKNAENMLFVGKSGAKIFEIQVAELAEKLRLGQAALVKASEEKITERALSKLMSL</sequence>
<comment type="caution">
    <text evidence="1">The sequence shown here is derived from an EMBL/GenBank/DDBJ whole genome shotgun (WGS) entry which is preliminary data.</text>
</comment>
<reference evidence="1 2" key="1">
    <citation type="submission" date="2018-02" db="EMBL/GenBank/DDBJ databases">
        <title>Subsurface microbial communities from deep shales in Ohio and West Virginia, USA.</title>
        <authorList>
            <person name="Wrighton K."/>
        </authorList>
    </citation>
    <scope>NUCLEOTIDE SEQUENCE [LARGE SCALE GENOMIC DNA]</scope>
    <source>
        <strain evidence="1 2">OWC-DMM</strain>
    </source>
</reference>
<name>A0A2S6HIR1_9GAMM</name>